<organism evidence="2 3">
    <name type="scientific">Phytophthora cactorum</name>
    <dbReference type="NCBI Taxonomy" id="29920"/>
    <lineage>
        <taxon>Eukaryota</taxon>
        <taxon>Sar</taxon>
        <taxon>Stramenopiles</taxon>
        <taxon>Oomycota</taxon>
        <taxon>Peronosporomycetes</taxon>
        <taxon>Peronosporales</taxon>
        <taxon>Peronosporaceae</taxon>
        <taxon>Phytophthora</taxon>
    </lineage>
</organism>
<dbReference type="Proteomes" id="UP000688947">
    <property type="component" value="Unassembled WGS sequence"/>
</dbReference>
<comment type="caution">
    <text evidence="2">The sequence shown here is derived from an EMBL/GenBank/DDBJ whole genome shotgun (WGS) entry which is preliminary data.</text>
</comment>
<feature type="compositionally biased region" description="Polar residues" evidence="1">
    <location>
        <begin position="51"/>
        <end position="70"/>
    </location>
</feature>
<dbReference type="EMBL" id="JAENGZ010001709">
    <property type="protein sequence ID" value="KAG6946603.1"/>
    <property type="molecule type" value="Genomic_DNA"/>
</dbReference>
<sequence>RQRGRVNERRGAPLPQHLPWSADHRRRHRPRWRDADRRGQCSRSRGLVCNSGATEGSTGDSSASQQTSYPRTCCGCCSRCCSTGQRV</sequence>
<feature type="compositionally biased region" description="Basic and acidic residues" evidence="1">
    <location>
        <begin position="1"/>
        <end position="11"/>
    </location>
</feature>
<gene>
    <name evidence="2" type="ORF">JG687_00016603</name>
</gene>
<evidence type="ECO:0000256" key="1">
    <source>
        <dbReference type="SAM" id="MobiDB-lite"/>
    </source>
</evidence>
<protein>
    <submittedName>
        <fullName evidence="2">Uncharacterized protein</fullName>
    </submittedName>
</protein>
<proteinExistence type="predicted"/>
<reference evidence="2" key="1">
    <citation type="submission" date="2021-01" db="EMBL/GenBank/DDBJ databases">
        <title>Phytophthora aleatoria, a newly-described species from Pinus radiata is distinct from Phytophthora cactorum isolates based on comparative genomics.</title>
        <authorList>
            <person name="Mcdougal R."/>
            <person name="Panda P."/>
            <person name="Williams N."/>
            <person name="Studholme D.J."/>
        </authorList>
    </citation>
    <scope>NUCLEOTIDE SEQUENCE</scope>
    <source>
        <strain evidence="2">NZFS 3830</strain>
    </source>
</reference>
<accession>A0A8T1TVJ3</accession>
<name>A0A8T1TVJ3_9STRA</name>
<feature type="non-terminal residue" evidence="2">
    <location>
        <position position="1"/>
    </location>
</feature>
<dbReference type="AlphaFoldDB" id="A0A8T1TVJ3"/>
<feature type="non-terminal residue" evidence="2">
    <location>
        <position position="87"/>
    </location>
</feature>
<feature type="region of interest" description="Disordered" evidence="1">
    <location>
        <begin position="1"/>
        <end position="71"/>
    </location>
</feature>
<evidence type="ECO:0000313" key="2">
    <source>
        <dbReference type="EMBL" id="KAG6946603.1"/>
    </source>
</evidence>
<evidence type="ECO:0000313" key="3">
    <source>
        <dbReference type="Proteomes" id="UP000688947"/>
    </source>
</evidence>